<dbReference type="Gene3D" id="3.30.530.20">
    <property type="match status" value="1"/>
</dbReference>
<proteinExistence type="inferred from homology"/>
<organism evidence="3 4">
    <name type="scientific">Kribbella shirazensis</name>
    <dbReference type="NCBI Taxonomy" id="1105143"/>
    <lineage>
        <taxon>Bacteria</taxon>
        <taxon>Bacillati</taxon>
        <taxon>Actinomycetota</taxon>
        <taxon>Actinomycetes</taxon>
        <taxon>Propionibacteriales</taxon>
        <taxon>Kribbellaceae</taxon>
        <taxon>Kribbella</taxon>
    </lineage>
</organism>
<dbReference type="EMBL" id="JAASRO010000001">
    <property type="protein sequence ID" value="NIK61234.1"/>
    <property type="molecule type" value="Genomic_DNA"/>
</dbReference>
<protein>
    <submittedName>
        <fullName evidence="3">Uncharacterized protein YndB with AHSA1/START domain</fullName>
    </submittedName>
</protein>
<dbReference type="AlphaFoldDB" id="A0A7X6A5G4"/>
<evidence type="ECO:0000256" key="1">
    <source>
        <dbReference type="ARBA" id="ARBA00006817"/>
    </source>
</evidence>
<dbReference type="RefSeq" id="WP_337759727.1">
    <property type="nucleotide sequence ID" value="NZ_JAASRO010000001.1"/>
</dbReference>
<dbReference type="InterPro" id="IPR013538">
    <property type="entry name" value="ASHA1/2-like_C"/>
</dbReference>
<evidence type="ECO:0000313" key="3">
    <source>
        <dbReference type="EMBL" id="NIK61234.1"/>
    </source>
</evidence>
<reference evidence="3 4" key="1">
    <citation type="submission" date="2020-03" db="EMBL/GenBank/DDBJ databases">
        <title>Sequencing the genomes of 1000 actinobacteria strains.</title>
        <authorList>
            <person name="Klenk H.-P."/>
        </authorList>
    </citation>
    <scope>NUCLEOTIDE SEQUENCE [LARGE SCALE GENOMIC DNA]</scope>
    <source>
        <strain evidence="3 4">DSM 45490</strain>
    </source>
</reference>
<comment type="similarity">
    <text evidence="1">Belongs to the AHA1 family.</text>
</comment>
<accession>A0A7X6A5G4</accession>
<comment type="caution">
    <text evidence="3">The sequence shown here is derived from an EMBL/GenBank/DDBJ whole genome shotgun (WGS) entry which is preliminary data.</text>
</comment>
<evidence type="ECO:0000313" key="4">
    <source>
        <dbReference type="Proteomes" id="UP000555407"/>
    </source>
</evidence>
<name>A0A7X6A5G4_9ACTN</name>
<keyword evidence="4" id="KW-1185">Reference proteome</keyword>
<dbReference type="SUPFAM" id="SSF55961">
    <property type="entry name" value="Bet v1-like"/>
    <property type="match status" value="1"/>
</dbReference>
<sequence>MSRAGFDPELDLMIERVIRAPRATVWRAWTDPARFARWWVPAPAVCRVERLEVEPGGAMVTQLSEDGSRFQPHLEATFLRVEELDRIVFTNVIDSGWRPANPEPIAMTAEITLADHTDGTDYRIVVRHGDPASRARHAELGFADGWGTVAGQLAALVEGEVAQ</sequence>
<dbReference type="Proteomes" id="UP000555407">
    <property type="component" value="Unassembled WGS sequence"/>
</dbReference>
<evidence type="ECO:0000259" key="2">
    <source>
        <dbReference type="Pfam" id="PF08327"/>
    </source>
</evidence>
<dbReference type="Pfam" id="PF08327">
    <property type="entry name" value="AHSA1"/>
    <property type="match status" value="1"/>
</dbReference>
<feature type="domain" description="Activator of Hsp90 ATPase homologue 1/2-like C-terminal" evidence="2">
    <location>
        <begin position="19"/>
        <end position="158"/>
    </location>
</feature>
<dbReference type="InterPro" id="IPR023393">
    <property type="entry name" value="START-like_dom_sf"/>
</dbReference>
<gene>
    <name evidence="3" type="ORF">BJY22_006951</name>
</gene>